<dbReference type="GO" id="GO:0006355">
    <property type="term" value="P:regulation of DNA-templated transcription"/>
    <property type="evidence" value="ECO:0007669"/>
    <property type="project" value="InterPro"/>
</dbReference>
<organism evidence="1">
    <name type="scientific">Mesorhizobium sp. WSM2240</name>
    <dbReference type="NCBI Taxonomy" id="3228851"/>
    <lineage>
        <taxon>Bacteria</taxon>
        <taxon>Pseudomonadati</taxon>
        <taxon>Pseudomonadota</taxon>
        <taxon>Alphaproteobacteria</taxon>
        <taxon>Hyphomicrobiales</taxon>
        <taxon>Phyllobacteriaceae</taxon>
        <taxon>Mesorhizobium</taxon>
    </lineage>
</organism>
<sequence length="90" mass="10022">MTTTTMTIRIDETLKEKLEQLAHDTRRSKSFLAAEAVSAYVEREFEIIEGIKRGLADVEAGRVVPHAEAMAEARQIIANAKKSHKKTARG</sequence>
<accession>A0AAU8CVS8</accession>
<protein>
    <submittedName>
        <fullName evidence="1">CopG family transcriptional regulator</fullName>
    </submittedName>
</protein>
<dbReference type="AlphaFoldDB" id="A0AAU8CVS8"/>
<evidence type="ECO:0000313" key="1">
    <source>
        <dbReference type="EMBL" id="XCG50894.1"/>
    </source>
</evidence>
<proteinExistence type="predicted"/>
<dbReference type="PANTHER" id="PTHR40688">
    <property type="match status" value="1"/>
</dbReference>
<reference evidence="1" key="1">
    <citation type="submission" date="2024-06" db="EMBL/GenBank/DDBJ databases">
        <title>Mesorhizobium karijinii sp. nov., a symbiont of the iconic Swainsona formosa from arid Australia.</title>
        <authorList>
            <person name="Hill Y.J."/>
            <person name="Watkin E.L.J."/>
            <person name="O'Hara G.W."/>
            <person name="Terpolilli J."/>
            <person name="Tye M.L."/>
            <person name="Kohlmeier M.G."/>
        </authorList>
    </citation>
    <scope>NUCLEOTIDE SEQUENCE</scope>
    <source>
        <strain evidence="1">WSM2240</strain>
    </source>
</reference>
<name>A0AAU8CVS8_9HYPH</name>
<dbReference type="InterPro" id="IPR010985">
    <property type="entry name" value="Ribbon_hlx_hlx"/>
</dbReference>
<dbReference type="SUPFAM" id="SSF47598">
    <property type="entry name" value="Ribbon-helix-helix"/>
    <property type="match status" value="1"/>
</dbReference>
<dbReference type="PANTHER" id="PTHR40688:SF2">
    <property type="entry name" value="RIBBON-HELIX-HELIX PROTEIN COPG DOMAIN-CONTAINING PROTEIN"/>
    <property type="match status" value="1"/>
</dbReference>
<dbReference type="CDD" id="cd22233">
    <property type="entry name" value="RHH_CopAso-like"/>
    <property type="match status" value="1"/>
</dbReference>
<gene>
    <name evidence="1" type="ORF">ABVK50_10630</name>
</gene>
<dbReference type="RefSeq" id="WP_353641594.1">
    <property type="nucleotide sequence ID" value="NZ_CP159253.1"/>
</dbReference>
<dbReference type="InterPro" id="IPR052991">
    <property type="entry name" value="Non-func_TypeII_TA_Antitoxin"/>
</dbReference>
<dbReference type="EMBL" id="CP159253">
    <property type="protein sequence ID" value="XCG50894.1"/>
    <property type="molecule type" value="Genomic_DNA"/>
</dbReference>